<dbReference type="InterPro" id="IPR001322">
    <property type="entry name" value="Lamin_tail_dom"/>
</dbReference>
<feature type="domain" description="LTD" evidence="2">
    <location>
        <begin position="148"/>
        <end position="287"/>
    </location>
</feature>
<dbReference type="AlphaFoldDB" id="B8DZ28"/>
<evidence type="ECO:0000313" key="3">
    <source>
        <dbReference type="EMBL" id="ACK41654.1"/>
    </source>
</evidence>
<dbReference type="OrthoDB" id="1081439at2"/>
<sequence length="567" mass="63232">MRGLTFIEILITVFILGIIVIGLVSILSNSIDLFLLKSEEREVISNLNTAMDRLTRDIRQGRRVLSLSSTSFSIELSTGVTHTYSLITGADGKSYLGVDGQILAGPISSITFTGMKDDFTYTTAPSDIKIIAFTITMTDGRNMASTVALRAEMPRVTGEVVITEIMYYPPSKDKNSNNVGTSNSQFVVIYNNSNTPVDLRGWSINGNQFTTLVSGTWTLYPGKSAVIGSSGSNLIDTYYFPLPYYASYIKTSSGGLGLNGSPLSSNSDTVVLRNNFNRVVDQISYSSTWGGYPKSTSGRYRDFYSLVRKSLNAPSQDPNNWGDSQNLNFVINQGNVDYVAYCLLPKLVITEVMYLPCPYVILGWSNSNQNEREYIEIHNPTYSSIDLTIDWSKNNFYSVYTNSNPIYYSTKWILNPGEYAVVSSSAANIKSYYGLSESIIYMKTNSPSLASPTYTNLPDTSFTITLLQRNQSFNPPNGTNSYTIDYFYYSPSLGGFPYTSTYLNRYYSIEIKNLGLLGLFRREDNYVRNVASSISLCYTVFIQWENNNQGKRYEVYCSPGSKNSISP</sequence>
<keyword evidence="1" id="KW-1133">Transmembrane helix</keyword>
<dbReference type="Pfam" id="PF00932">
    <property type="entry name" value="LTD"/>
    <property type="match status" value="1"/>
</dbReference>
<evidence type="ECO:0000313" key="4">
    <source>
        <dbReference type="Proteomes" id="UP000007719"/>
    </source>
</evidence>
<feature type="transmembrane region" description="Helical" evidence="1">
    <location>
        <begin position="6"/>
        <end position="27"/>
    </location>
</feature>
<dbReference type="InParanoid" id="B8DZ28"/>
<keyword evidence="1" id="KW-0812">Transmembrane</keyword>
<name>B8DZ28_DICTD</name>
<dbReference type="EMBL" id="CP001251">
    <property type="protein sequence ID" value="ACK41654.1"/>
    <property type="molecule type" value="Genomic_DNA"/>
</dbReference>
<dbReference type="InterPro" id="IPR036415">
    <property type="entry name" value="Lamin_tail_dom_sf"/>
</dbReference>
<evidence type="ECO:0000259" key="2">
    <source>
        <dbReference type="PROSITE" id="PS51841"/>
    </source>
</evidence>
<keyword evidence="1" id="KW-0472">Membrane</keyword>
<evidence type="ECO:0000256" key="1">
    <source>
        <dbReference type="SAM" id="Phobius"/>
    </source>
</evidence>
<dbReference type="PROSITE" id="PS51841">
    <property type="entry name" value="LTD"/>
    <property type="match status" value="1"/>
</dbReference>
<organism evidence="3 4">
    <name type="scientific">Dictyoglomus turgidum (strain DSM 6724 / Z-1310)</name>
    <dbReference type="NCBI Taxonomy" id="515635"/>
    <lineage>
        <taxon>Bacteria</taxon>
        <taxon>Pseudomonadati</taxon>
        <taxon>Dictyoglomota</taxon>
        <taxon>Dictyoglomia</taxon>
        <taxon>Dictyoglomales</taxon>
        <taxon>Dictyoglomaceae</taxon>
        <taxon>Dictyoglomus</taxon>
    </lineage>
</organism>
<dbReference type="KEGG" id="dtu:Dtur_0340"/>
<dbReference type="SUPFAM" id="SSF74853">
    <property type="entry name" value="Lamin A/C globular tail domain"/>
    <property type="match status" value="1"/>
</dbReference>
<dbReference type="RefSeq" id="WP_012582739.1">
    <property type="nucleotide sequence ID" value="NC_011661.1"/>
</dbReference>
<dbReference type="Proteomes" id="UP000007719">
    <property type="component" value="Chromosome"/>
</dbReference>
<gene>
    <name evidence="3" type="ordered locus">Dtur_0340</name>
</gene>
<dbReference type="HOGENOM" id="CLU_480403_0_0_0"/>
<reference evidence="4" key="1">
    <citation type="journal article" date="2016" name="Front. Microbiol.">
        <title>The complete genome sequence of hyperthermophile Dictyoglomus turgidum DSM 6724 reveals a specialized carbohydrate fermentor.</title>
        <authorList>
            <person name="Brumm P.J."/>
            <person name="Gowda K."/>
            <person name="Robb F.T."/>
            <person name="Mead D.A."/>
        </authorList>
    </citation>
    <scope>NUCLEOTIDE SEQUENCE [LARGE SCALE GENOMIC DNA]</scope>
    <source>
        <strain evidence="4">DSM 6724 / Z-1310</strain>
    </source>
</reference>
<dbReference type="STRING" id="515635.Dtur_0340"/>
<accession>B8DZ28</accession>
<proteinExistence type="predicted"/>
<protein>
    <submittedName>
        <fullName evidence="3">N-terminal methylation motif domain protein</fullName>
    </submittedName>
</protein>
<keyword evidence="4" id="KW-1185">Reference proteome</keyword>
<dbReference type="EnsemblBacteria" id="ACK41654">
    <property type="protein sequence ID" value="ACK41654"/>
    <property type="gene ID" value="Dtur_0340"/>
</dbReference>